<evidence type="ECO:0000256" key="10">
    <source>
        <dbReference type="ARBA" id="ARBA00023128"/>
    </source>
</evidence>
<evidence type="ECO:0000259" key="15">
    <source>
        <dbReference type="Pfam" id="PF00137"/>
    </source>
</evidence>
<dbReference type="PANTHER" id="PTHR10031:SF0">
    <property type="entry name" value="ATPASE PROTEIN 9"/>
    <property type="match status" value="1"/>
</dbReference>
<dbReference type="PROSITE" id="PS00605">
    <property type="entry name" value="ATPASE_C"/>
    <property type="match status" value="1"/>
</dbReference>
<dbReference type="FunFam" id="1.20.20.10:FF:000003">
    <property type="entry name" value="Atp synthase f complex subunit mitochondrial"/>
    <property type="match status" value="1"/>
</dbReference>
<dbReference type="InterPro" id="IPR000454">
    <property type="entry name" value="ATP_synth_F0_csu"/>
</dbReference>
<proteinExistence type="inferred from homology"/>
<dbReference type="GO" id="GO:0015078">
    <property type="term" value="F:proton transmembrane transporter activity"/>
    <property type="evidence" value="ECO:0007669"/>
    <property type="project" value="InterPro"/>
</dbReference>
<evidence type="ECO:0000256" key="9">
    <source>
        <dbReference type="ARBA" id="ARBA00023121"/>
    </source>
</evidence>
<dbReference type="GO" id="GO:0015986">
    <property type="term" value="P:proton motive force-driven ATP synthesis"/>
    <property type="evidence" value="ECO:0007669"/>
    <property type="project" value="InterPro"/>
</dbReference>
<dbReference type="PANTHER" id="PTHR10031">
    <property type="entry name" value="ATP SYNTHASE LIPID-BINDING PROTEIN, MITOCHONDRIAL"/>
    <property type="match status" value="1"/>
</dbReference>
<keyword evidence="3 14" id="KW-0813">Transport</keyword>
<dbReference type="GO" id="GO:0045259">
    <property type="term" value="C:proton-transporting ATP synthase complex"/>
    <property type="evidence" value="ECO:0007669"/>
    <property type="project" value="UniProtKB-KW"/>
</dbReference>
<feature type="transmembrane region" description="Helical" evidence="14">
    <location>
        <begin position="82"/>
        <end position="108"/>
    </location>
</feature>
<evidence type="ECO:0000256" key="8">
    <source>
        <dbReference type="ARBA" id="ARBA00023065"/>
    </source>
</evidence>
<dbReference type="HAMAP" id="MF_01396">
    <property type="entry name" value="ATP_synth_c_bact"/>
    <property type="match status" value="1"/>
</dbReference>
<feature type="domain" description="V-ATPase proteolipid subunit C-like" evidence="15">
    <location>
        <begin position="83"/>
        <end position="145"/>
    </location>
</feature>
<keyword evidence="7 14" id="KW-1133">Transmembrane helix</keyword>
<dbReference type="CDD" id="cd18182">
    <property type="entry name" value="ATP-synt_Fo_c_ATP5G3"/>
    <property type="match status" value="1"/>
</dbReference>
<evidence type="ECO:0000256" key="3">
    <source>
        <dbReference type="ARBA" id="ARBA00022448"/>
    </source>
</evidence>
<dbReference type="SUPFAM" id="SSF81333">
    <property type="entry name" value="F1F0 ATP synthase subunit C"/>
    <property type="match status" value="1"/>
</dbReference>
<evidence type="ECO:0000256" key="7">
    <source>
        <dbReference type="ARBA" id="ARBA00022989"/>
    </source>
</evidence>
<evidence type="ECO:0000256" key="2">
    <source>
        <dbReference type="ARBA" id="ARBA00006704"/>
    </source>
</evidence>
<reference evidence="16" key="1">
    <citation type="journal article" date="2024" name="Gigascience">
        <title>Chromosome-level genome of the poultry shaft louse Menopon gallinae provides insight into the host-switching and adaptive evolution of parasitic lice.</title>
        <authorList>
            <person name="Xu Y."/>
            <person name="Ma L."/>
            <person name="Liu S."/>
            <person name="Liang Y."/>
            <person name="Liu Q."/>
            <person name="He Z."/>
            <person name="Tian L."/>
            <person name="Duan Y."/>
            <person name="Cai W."/>
            <person name="Li H."/>
            <person name="Song F."/>
        </authorList>
    </citation>
    <scope>NUCLEOTIDE SEQUENCE</scope>
    <source>
        <strain evidence="16">Cailab_2023a</strain>
    </source>
</reference>
<evidence type="ECO:0000256" key="12">
    <source>
        <dbReference type="ARBA" id="ARBA00029852"/>
    </source>
</evidence>
<feature type="transmembrane region" description="Helical" evidence="14">
    <location>
        <begin position="120"/>
        <end position="148"/>
    </location>
</feature>
<protein>
    <recommendedName>
        <fullName evidence="13">ATPase protein 9</fullName>
    </recommendedName>
    <alternativeName>
        <fullName evidence="12">ATPase subunit c</fullName>
    </alternativeName>
</protein>
<evidence type="ECO:0000256" key="4">
    <source>
        <dbReference type="ARBA" id="ARBA00022547"/>
    </source>
</evidence>
<comment type="caution">
    <text evidence="16">The sequence shown here is derived from an EMBL/GenBank/DDBJ whole genome shotgun (WGS) entry which is preliminary data.</text>
</comment>
<evidence type="ECO:0000256" key="5">
    <source>
        <dbReference type="ARBA" id="ARBA00022692"/>
    </source>
</evidence>
<sequence length="149" mass="15905">MFAYSRLLATCTRSTLLNGTRTYVRPLSSSVVNSNMWMSQNNNNSNSTTSLVPQNRNFTAVPLNRAFQTSAVTRDIDSAAKFIGAGAATVGVAGSGAGLGIIFGCLMVSYSRNPSLKASLFSYAILGFALTEALALFCLMMAFLLLYAF</sequence>
<evidence type="ECO:0000256" key="1">
    <source>
        <dbReference type="ARBA" id="ARBA00004225"/>
    </source>
</evidence>
<evidence type="ECO:0000256" key="6">
    <source>
        <dbReference type="ARBA" id="ARBA00022781"/>
    </source>
</evidence>
<evidence type="ECO:0000313" key="16">
    <source>
        <dbReference type="EMBL" id="KAL0271351.1"/>
    </source>
</evidence>
<keyword evidence="6 14" id="KW-0375">Hydrogen ion transport</keyword>
<dbReference type="InterPro" id="IPR035921">
    <property type="entry name" value="F/V-ATP_Csub_sf"/>
</dbReference>
<dbReference type="Pfam" id="PF00137">
    <property type="entry name" value="ATP-synt_C"/>
    <property type="match status" value="1"/>
</dbReference>
<dbReference type="Gene3D" id="1.20.20.10">
    <property type="entry name" value="F1F0 ATP synthase subunit C"/>
    <property type="match status" value="1"/>
</dbReference>
<dbReference type="GO" id="GO:0033177">
    <property type="term" value="C:proton-transporting two-sector ATPase complex, proton-transporting domain"/>
    <property type="evidence" value="ECO:0007669"/>
    <property type="project" value="InterPro"/>
</dbReference>
<evidence type="ECO:0000256" key="11">
    <source>
        <dbReference type="ARBA" id="ARBA00023136"/>
    </source>
</evidence>
<keyword evidence="9 14" id="KW-0446">Lipid-binding</keyword>
<evidence type="ECO:0000256" key="14">
    <source>
        <dbReference type="RuleBase" id="RU004221"/>
    </source>
</evidence>
<accession>A0AAW2HNH3</accession>
<keyword evidence="10" id="KW-0496">Mitochondrion</keyword>
<dbReference type="InterPro" id="IPR002379">
    <property type="entry name" value="ATPase_proteolipid_c-like_dom"/>
</dbReference>
<dbReference type="EMBL" id="JARGDH010000004">
    <property type="protein sequence ID" value="KAL0271351.1"/>
    <property type="molecule type" value="Genomic_DNA"/>
</dbReference>
<dbReference type="InterPro" id="IPR020537">
    <property type="entry name" value="ATP_synth_F0_csu_DDCD_BS"/>
</dbReference>
<keyword evidence="8 14" id="KW-0406">Ion transport</keyword>
<dbReference type="InterPro" id="IPR038662">
    <property type="entry name" value="ATP_synth_F0_csu_sf"/>
</dbReference>
<gene>
    <name evidence="16" type="ORF">PYX00_008467</name>
</gene>
<comment type="similarity">
    <text evidence="2 14">Belongs to the ATPase C chain family.</text>
</comment>
<dbReference type="GO" id="GO:0008289">
    <property type="term" value="F:lipid binding"/>
    <property type="evidence" value="ECO:0007669"/>
    <property type="project" value="UniProtKB-KW"/>
</dbReference>
<dbReference type="GO" id="GO:0031966">
    <property type="term" value="C:mitochondrial membrane"/>
    <property type="evidence" value="ECO:0007669"/>
    <property type="project" value="UniProtKB-SubCell"/>
</dbReference>
<organism evidence="16">
    <name type="scientific">Menopon gallinae</name>
    <name type="common">poultry shaft louse</name>
    <dbReference type="NCBI Taxonomy" id="328185"/>
    <lineage>
        <taxon>Eukaryota</taxon>
        <taxon>Metazoa</taxon>
        <taxon>Ecdysozoa</taxon>
        <taxon>Arthropoda</taxon>
        <taxon>Hexapoda</taxon>
        <taxon>Insecta</taxon>
        <taxon>Pterygota</taxon>
        <taxon>Neoptera</taxon>
        <taxon>Paraneoptera</taxon>
        <taxon>Psocodea</taxon>
        <taxon>Troctomorpha</taxon>
        <taxon>Phthiraptera</taxon>
        <taxon>Amblycera</taxon>
        <taxon>Menoponidae</taxon>
        <taxon>Menopon</taxon>
    </lineage>
</organism>
<comment type="subcellular location">
    <subcellularLocation>
        <location evidence="1">Mitochondrion membrane</location>
        <topology evidence="1">Multi-pass membrane protein</topology>
    </subcellularLocation>
</comment>
<keyword evidence="11 14" id="KW-0472">Membrane</keyword>
<evidence type="ECO:0000256" key="13">
    <source>
        <dbReference type="ARBA" id="ARBA00033111"/>
    </source>
</evidence>
<keyword evidence="5 14" id="KW-0812">Transmembrane</keyword>
<dbReference type="PRINTS" id="PR00124">
    <property type="entry name" value="ATPASEC"/>
</dbReference>
<dbReference type="AlphaFoldDB" id="A0AAW2HNH3"/>
<name>A0AAW2HNH3_9NEOP</name>
<keyword evidence="4" id="KW-0138">CF(0)</keyword>